<dbReference type="PANTHER" id="PTHR48078">
    <property type="entry name" value="THREONINE DEHYDRATASE, MITOCHONDRIAL-RELATED"/>
    <property type="match status" value="1"/>
</dbReference>
<dbReference type="GO" id="GO:0006565">
    <property type="term" value="P:L-serine catabolic process"/>
    <property type="evidence" value="ECO:0007669"/>
    <property type="project" value="TreeGrafter"/>
</dbReference>
<dbReference type="Gene3D" id="3.40.50.1100">
    <property type="match status" value="2"/>
</dbReference>
<evidence type="ECO:0000256" key="4">
    <source>
        <dbReference type="ARBA" id="ARBA00023239"/>
    </source>
</evidence>
<name>L0A980_DEIPD</name>
<dbReference type="CDD" id="cd01562">
    <property type="entry name" value="Thr-dehyd"/>
    <property type="match status" value="1"/>
</dbReference>
<comment type="similarity">
    <text evidence="2">Belongs to the serine/threonine dehydratase family.</text>
</comment>
<dbReference type="PANTHER" id="PTHR48078:SF6">
    <property type="entry name" value="L-THREONINE DEHYDRATASE CATABOLIC TDCB"/>
    <property type="match status" value="1"/>
</dbReference>
<evidence type="ECO:0000313" key="6">
    <source>
        <dbReference type="EMBL" id="AFZ69595.1"/>
    </source>
</evidence>
<dbReference type="FunFam" id="3.40.50.1100:FF:000005">
    <property type="entry name" value="Threonine dehydratase catabolic"/>
    <property type="match status" value="1"/>
</dbReference>
<keyword evidence="4" id="KW-0456">Lyase</keyword>
<reference evidence="7" key="1">
    <citation type="submission" date="2012-03" db="EMBL/GenBank/DDBJ databases">
        <title>Complete sequence of plasmid 1 of Deinococcus peraridilitoris DSM 19664.</title>
        <authorList>
            <person name="Lucas S."/>
            <person name="Copeland A."/>
            <person name="Lapidus A."/>
            <person name="Glavina del Rio T."/>
            <person name="Dalin E."/>
            <person name="Tice H."/>
            <person name="Bruce D."/>
            <person name="Goodwin L."/>
            <person name="Pitluck S."/>
            <person name="Peters L."/>
            <person name="Mikhailova N."/>
            <person name="Lu M."/>
            <person name="Kyrpides N."/>
            <person name="Mavromatis K."/>
            <person name="Ivanova N."/>
            <person name="Brettin T."/>
            <person name="Detter J.C."/>
            <person name="Han C."/>
            <person name="Larimer F."/>
            <person name="Land M."/>
            <person name="Hauser L."/>
            <person name="Markowitz V."/>
            <person name="Cheng J.-F."/>
            <person name="Hugenholtz P."/>
            <person name="Woyke T."/>
            <person name="Wu D."/>
            <person name="Pukall R."/>
            <person name="Steenblock K."/>
            <person name="Brambilla E."/>
            <person name="Klenk H.-P."/>
            <person name="Eisen J.A."/>
        </authorList>
    </citation>
    <scope>NUCLEOTIDE SEQUENCE [LARGE SCALE GENOMIC DNA]</scope>
    <source>
        <strain evidence="7">DSM 19664 / LMG 22246 / CIP 109416 / KR-200</strain>
        <plasmid evidence="7">Plasmid pDEIPE01</plasmid>
    </source>
</reference>
<dbReference type="AlphaFoldDB" id="L0A980"/>
<comment type="cofactor">
    <cofactor evidence="1">
        <name>pyridoxal 5'-phosphate</name>
        <dbReference type="ChEBI" id="CHEBI:597326"/>
    </cofactor>
</comment>
<feature type="domain" description="Tryptophan synthase beta chain-like PALP" evidence="5">
    <location>
        <begin position="41"/>
        <end position="311"/>
    </location>
</feature>
<evidence type="ECO:0000256" key="2">
    <source>
        <dbReference type="ARBA" id="ARBA00010869"/>
    </source>
</evidence>
<evidence type="ECO:0000256" key="3">
    <source>
        <dbReference type="ARBA" id="ARBA00022898"/>
    </source>
</evidence>
<dbReference type="EMBL" id="CP003383">
    <property type="protein sequence ID" value="AFZ69595.1"/>
    <property type="molecule type" value="Genomic_DNA"/>
</dbReference>
<dbReference type="Proteomes" id="UP000010467">
    <property type="component" value="Plasmid pDEIPE01"/>
</dbReference>
<protein>
    <submittedName>
        <fullName evidence="6">Threonine dehydratase</fullName>
    </submittedName>
</protein>
<dbReference type="InterPro" id="IPR001926">
    <property type="entry name" value="TrpB-like_PALP"/>
</dbReference>
<sequence length="332" mass="35303">MTFSELSLSALREAHARLAGGVLLTPVWHWQTGVIAEQLVPETEVWLKLELWQKTGTFKLRGALNSIEALDEAARARGVTAVSAGNHAIAVAYAAREAGVSAKVVMLQHSNPARVQACQALGAEVHLAPDVHQAFERVHTIQVHEGRTLIHPFEGPLTSQGTAGVGLEFMDQVPDLDAVIVPVGGGGLISGVAAAVKHLRPQCQVFGVEPLGADSLFQSLNAGEPVRLERVATIADSLGAPFALPYSFEVCRTFVDEVVRVSDDDLCRAMFYLFRDMKLVTEPATAAGTAALLGPLKERLNGKRVGIVACGANIDAASFDTHLERGQALVGL</sequence>
<evidence type="ECO:0000313" key="7">
    <source>
        <dbReference type="Proteomes" id="UP000010467"/>
    </source>
</evidence>
<dbReference type="GO" id="GO:0004794">
    <property type="term" value="F:threonine deaminase activity"/>
    <property type="evidence" value="ECO:0007669"/>
    <property type="project" value="TreeGrafter"/>
</dbReference>
<dbReference type="HOGENOM" id="CLU_021152_4_2_0"/>
<dbReference type="Pfam" id="PF00291">
    <property type="entry name" value="PALP"/>
    <property type="match status" value="1"/>
</dbReference>
<evidence type="ECO:0000256" key="1">
    <source>
        <dbReference type="ARBA" id="ARBA00001933"/>
    </source>
</evidence>
<dbReference type="InterPro" id="IPR050147">
    <property type="entry name" value="Ser/Thr_Dehydratase"/>
</dbReference>
<keyword evidence="6" id="KW-0614">Plasmid</keyword>
<dbReference type="GO" id="GO:0006567">
    <property type="term" value="P:L-threonine catabolic process"/>
    <property type="evidence" value="ECO:0007669"/>
    <property type="project" value="TreeGrafter"/>
</dbReference>
<dbReference type="KEGG" id="dpd:Deipe_4237"/>
<accession>L0A980</accession>
<dbReference type="RefSeq" id="WP_015231496.1">
    <property type="nucleotide sequence ID" value="NC_019789.1"/>
</dbReference>
<dbReference type="InterPro" id="IPR036052">
    <property type="entry name" value="TrpB-like_PALP_sf"/>
</dbReference>
<geneLocation type="plasmid" evidence="6 7">
    <name>pDEIPE01</name>
</geneLocation>
<proteinExistence type="inferred from homology"/>
<dbReference type="SUPFAM" id="SSF53686">
    <property type="entry name" value="Tryptophan synthase beta subunit-like PLP-dependent enzymes"/>
    <property type="match status" value="1"/>
</dbReference>
<gene>
    <name evidence="6" type="ordered locus">Deipe_4237</name>
</gene>
<evidence type="ECO:0000259" key="5">
    <source>
        <dbReference type="Pfam" id="PF00291"/>
    </source>
</evidence>
<dbReference type="PATRIC" id="fig|937777.3.peg.4267"/>
<dbReference type="GO" id="GO:0003941">
    <property type="term" value="F:L-serine ammonia-lyase activity"/>
    <property type="evidence" value="ECO:0007669"/>
    <property type="project" value="TreeGrafter"/>
</dbReference>
<organism evidence="6 7">
    <name type="scientific">Deinococcus peraridilitoris (strain DSM 19664 / LMG 22246 / CIP 109416 / KR-200)</name>
    <dbReference type="NCBI Taxonomy" id="937777"/>
    <lineage>
        <taxon>Bacteria</taxon>
        <taxon>Thermotogati</taxon>
        <taxon>Deinococcota</taxon>
        <taxon>Deinococci</taxon>
        <taxon>Deinococcales</taxon>
        <taxon>Deinococcaceae</taxon>
        <taxon>Deinococcus</taxon>
    </lineage>
</organism>
<dbReference type="GO" id="GO:0009097">
    <property type="term" value="P:isoleucine biosynthetic process"/>
    <property type="evidence" value="ECO:0007669"/>
    <property type="project" value="TreeGrafter"/>
</dbReference>
<keyword evidence="3" id="KW-0663">Pyridoxal phosphate</keyword>
<keyword evidence="7" id="KW-1185">Reference proteome</keyword>
<dbReference type="OrthoDB" id="9811476at2"/>